<feature type="domain" description="Leucine-binding protein" evidence="6">
    <location>
        <begin position="31"/>
        <end position="372"/>
    </location>
</feature>
<feature type="chain" id="PRO_5047260470" evidence="5">
    <location>
        <begin position="29"/>
        <end position="387"/>
    </location>
</feature>
<reference evidence="7 8" key="1">
    <citation type="submission" date="2024-03" db="EMBL/GenBank/DDBJ databases">
        <title>Novel species of the genus Variovorax.</title>
        <authorList>
            <person name="Liu Q."/>
            <person name="Xin Y.-H."/>
        </authorList>
    </citation>
    <scope>NUCLEOTIDE SEQUENCE [LARGE SCALE GENOMIC DNA]</scope>
    <source>
        <strain evidence="7 8">KACC 18899</strain>
    </source>
</reference>
<sequence>MTILQTRKFAIRLAAACALAACASGAFAQNTIQVANIQELSGTGATAGTNFRNGVELAIKEINASGGILGKKIESAISDTQSNPGVAKAMAAKAVDNGVIAVFGPGFSGSMIVSMAETRRGETPNFTGAEATAITAQGNPFVFRTSFSQVNAMPKLARYVAANLKAKTIAVIFVNNDFGKGGRDAFMKSAEANGIKIVADISTEPGQVDWSAPVLKAKQSNPDAVFVYTNEEESARALRELRKQGWTKPILGETVLPSQKVIELAGESANGILAHVGLTVDAPIPSMRAFRAKFEKEYKYIPDHNGIKGYTSVYMFKAGVEKAGKLDRIAIAKALHGLTIPVAKEPGVLMDVTIDDKGDLDRESFIVEVKNGKQEVKEILPALGKKQ</sequence>
<name>A0ABU8V9D7_9BURK</name>
<evidence type="ECO:0000256" key="5">
    <source>
        <dbReference type="SAM" id="SignalP"/>
    </source>
</evidence>
<keyword evidence="2" id="KW-0813">Transport</keyword>
<proteinExistence type="inferred from homology"/>
<dbReference type="Pfam" id="PF13458">
    <property type="entry name" value="Peripla_BP_6"/>
    <property type="match status" value="1"/>
</dbReference>
<accession>A0ABU8V9D7</accession>
<evidence type="ECO:0000256" key="3">
    <source>
        <dbReference type="ARBA" id="ARBA00022729"/>
    </source>
</evidence>
<dbReference type="SUPFAM" id="SSF53822">
    <property type="entry name" value="Periplasmic binding protein-like I"/>
    <property type="match status" value="1"/>
</dbReference>
<evidence type="ECO:0000313" key="8">
    <source>
        <dbReference type="Proteomes" id="UP001365846"/>
    </source>
</evidence>
<dbReference type="PANTHER" id="PTHR30483">
    <property type="entry name" value="LEUCINE-SPECIFIC-BINDING PROTEIN"/>
    <property type="match status" value="1"/>
</dbReference>
<dbReference type="InterPro" id="IPR000709">
    <property type="entry name" value="Leu_Ile_Val-bd"/>
</dbReference>
<keyword evidence="4" id="KW-0029">Amino-acid transport</keyword>
<comment type="similarity">
    <text evidence="1">Belongs to the leucine-binding protein family.</text>
</comment>
<protein>
    <submittedName>
        <fullName evidence="7">ABC transporter substrate-binding protein</fullName>
    </submittedName>
</protein>
<gene>
    <name evidence="7" type="ORF">WKW77_04230</name>
</gene>
<dbReference type="Proteomes" id="UP001365846">
    <property type="component" value="Unassembled WGS sequence"/>
</dbReference>
<dbReference type="EMBL" id="JBBKZU010000001">
    <property type="protein sequence ID" value="MEJ8810261.1"/>
    <property type="molecule type" value="Genomic_DNA"/>
</dbReference>
<organism evidence="7 8">
    <name type="scientific">Variovorax ureilyticus</name>
    <dbReference type="NCBI Taxonomy" id="1836198"/>
    <lineage>
        <taxon>Bacteria</taxon>
        <taxon>Pseudomonadati</taxon>
        <taxon>Pseudomonadota</taxon>
        <taxon>Betaproteobacteria</taxon>
        <taxon>Burkholderiales</taxon>
        <taxon>Comamonadaceae</taxon>
        <taxon>Variovorax</taxon>
    </lineage>
</organism>
<dbReference type="InterPro" id="IPR028082">
    <property type="entry name" value="Peripla_BP_I"/>
</dbReference>
<feature type="signal peptide" evidence="5">
    <location>
        <begin position="1"/>
        <end position="28"/>
    </location>
</feature>
<dbReference type="InterPro" id="IPR028081">
    <property type="entry name" value="Leu-bd"/>
</dbReference>
<dbReference type="Gene3D" id="3.40.50.2300">
    <property type="match status" value="2"/>
</dbReference>
<evidence type="ECO:0000256" key="4">
    <source>
        <dbReference type="ARBA" id="ARBA00022970"/>
    </source>
</evidence>
<evidence type="ECO:0000256" key="2">
    <source>
        <dbReference type="ARBA" id="ARBA00022448"/>
    </source>
</evidence>
<comment type="caution">
    <text evidence="7">The sequence shown here is derived from an EMBL/GenBank/DDBJ whole genome shotgun (WGS) entry which is preliminary data.</text>
</comment>
<keyword evidence="3 5" id="KW-0732">Signal</keyword>
<keyword evidence="8" id="KW-1185">Reference proteome</keyword>
<dbReference type="InterPro" id="IPR051010">
    <property type="entry name" value="BCAA_transport"/>
</dbReference>
<dbReference type="RefSeq" id="WP_340355553.1">
    <property type="nucleotide sequence ID" value="NZ_JBBKZU010000001.1"/>
</dbReference>
<evidence type="ECO:0000313" key="7">
    <source>
        <dbReference type="EMBL" id="MEJ8810261.1"/>
    </source>
</evidence>
<dbReference type="PANTHER" id="PTHR30483:SF6">
    <property type="entry name" value="PERIPLASMIC BINDING PROTEIN OF ABC TRANSPORTER FOR NATURAL AMINO ACIDS"/>
    <property type="match status" value="1"/>
</dbReference>
<dbReference type="PRINTS" id="PR00337">
    <property type="entry name" value="LEUILEVALBP"/>
</dbReference>
<evidence type="ECO:0000259" key="6">
    <source>
        <dbReference type="Pfam" id="PF13458"/>
    </source>
</evidence>
<evidence type="ECO:0000256" key="1">
    <source>
        <dbReference type="ARBA" id="ARBA00010062"/>
    </source>
</evidence>